<name>A0AAX6MDF6_9PEZI</name>
<organism evidence="2 3">
    <name type="scientific">Daldinia eschscholtzii</name>
    <dbReference type="NCBI Taxonomy" id="292717"/>
    <lineage>
        <taxon>Eukaryota</taxon>
        <taxon>Fungi</taxon>
        <taxon>Dikarya</taxon>
        <taxon>Ascomycota</taxon>
        <taxon>Pezizomycotina</taxon>
        <taxon>Sordariomycetes</taxon>
        <taxon>Xylariomycetidae</taxon>
        <taxon>Xylariales</taxon>
        <taxon>Hypoxylaceae</taxon>
        <taxon>Daldinia</taxon>
    </lineage>
</organism>
<comment type="caution">
    <text evidence="2">The sequence shown here is derived from an EMBL/GenBank/DDBJ whole genome shotgun (WGS) entry which is preliminary data.</text>
</comment>
<feature type="region of interest" description="Disordered" evidence="1">
    <location>
        <begin position="1"/>
        <end position="50"/>
    </location>
</feature>
<proteinExistence type="predicted"/>
<gene>
    <name evidence="2" type="ORF">Daesc_007204</name>
</gene>
<evidence type="ECO:0000256" key="1">
    <source>
        <dbReference type="SAM" id="MobiDB-lite"/>
    </source>
</evidence>
<evidence type="ECO:0000313" key="3">
    <source>
        <dbReference type="Proteomes" id="UP001369815"/>
    </source>
</evidence>
<dbReference type="AlphaFoldDB" id="A0AAX6MDF6"/>
<evidence type="ECO:0000313" key="2">
    <source>
        <dbReference type="EMBL" id="KAK6950679.1"/>
    </source>
</evidence>
<sequence length="148" mass="16318">MDPDLDSGLFGIQLSDSEDGSNDSEPAESTRPKKGEANAPIDRTAQSEEEFQAVRREYRVKVENGEIWKTIKLPLGPGRVPKPEAQALLHAVEELYFFRRYSDGANFARAILGGNGTGDGNGEGPIGLDEDTKKLLRYYESKCIEKKG</sequence>
<protein>
    <submittedName>
        <fullName evidence="2">Uncharacterized protein</fullName>
    </submittedName>
</protein>
<dbReference type="Proteomes" id="UP001369815">
    <property type="component" value="Unassembled WGS sequence"/>
</dbReference>
<keyword evidence="3" id="KW-1185">Reference proteome</keyword>
<dbReference type="EMBL" id="JBANMG010000007">
    <property type="protein sequence ID" value="KAK6950679.1"/>
    <property type="molecule type" value="Genomic_DNA"/>
</dbReference>
<feature type="compositionally biased region" description="Acidic residues" evidence="1">
    <location>
        <begin position="16"/>
        <end position="26"/>
    </location>
</feature>
<accession>A0AAX6MDF6</accession>
<reference evidence="2 3" key="1">
    <citation type="journal article" date="2024" name="Front Chem Biol">
        <title>Unveiling the potential of Daldinia eschscholtzii MFLUCC 19-0629 through bioactivity and bioinformatics studies for enhanced sustainable agriculture production.</title>
        <authorList>
            <person name="Brooks S."/>
            <person name="Weaver J.A."/>
            <person name="Klomchit A."/>
            <person name="Alharthi S.A."/>
            <person name="Onlamun T."/>
            <person name="Nurani R."/>
            <person name="Vong T.K."/>
            <person name="Alberti F."/>
            <person name="Greco C."/>
        </authorList>
    </citation>
    <scope>NUCLEOTIDE SEQUENCE [LARGE SCALE GENOMIC DNA]</scope>
    <source>
        <strain evidence="2">MFLUCC 19-0629</strain>
    </source>
</reference>